<dbReference type="EMBL" id="HBUE01104954">
    <property type="protein sequence ID" value="CAG6486641.1"/>
    <property type="molecule type" value="Transcribed_RNA"/>
</dbReference>
<evidence type="ECO:0000313" key="1">
    <source>
        <dbReference type="EMBL" id="CAG6486641.1"/>
    </source>
</evidence>
<protein>
    <submittedName>
        <fullName evidence="1">(northern house mosquito) hypothetical protein</fullName>
    </submittedName>
</protein>
<organism evidence="1">
    <name type="scientific">Culex pipiens</name>
    <name type="common">House mosquito</name>
    <dbReference type="NCBI Taxonomy" id="7175"/>
    <lineage>
        <taxon>Eukaryota</taxon>
        <taxon>Metazoa</taxon>
        <taxon>Ecdysozoa</taxon>
        <taxon>Arthropoda</taxon>
        <taxon>Hexapoda</taxon>
        <taxon>Insecta</taxon>
        <taxon>Pterygota</taxon>
        <taxon>Neoptera</taxon>
        <taxon>Endopterygota</taxon>
        <taxon>Diptera</taxon>
        <taxon>Nematocera</taxon>
        <taxon>Culicoidea</taxon>
        <taxon>Culicidae</taxon>
        <taxon>Culicinae</taxon>
        <taxon>Culicini</taxon>
        <taxon>Culex</taxon>
        <taxon>Culex</taxon>
    </lineage>
</organism>
<name>A0A8D8FWY3_CULPI</name>
<accession>A0A8D8FWY3</accession>
<reference evidence="1" key="1">
    <citation type="submission" date="2021-05" db="EMBL/GenBank/DDBJ databases">
        <authorList>
            <person name="Alioto T."/>
            <person name="Alioto T."/>
            <person name="Gomez Garrido J."/>
        </authorList>
    </citation>
    <scope>NUCLEOTIDE SEQUENCE</scope>
</reference>
<proteinExistence type="predicted"/>
<sequence length="132" mass="14047">MGSGGLYVLGVVGGKGGPRKSENTGELRFLVYFLPLFPLSSALHFHCCCCYCFVLLGRRLDADLLGALPARSWCVANDVSPSSSATQMVVTVGFLASVEVPQLFGSAHTTLPVDGCGLVRRFSSLADVFDDR</sequence>
<dbReference type="AlphaFoldDB" id="A0A8D8FWY3"/>